<gene>
    <name evidence="1" type="ORF">AN221_33555</name>
</gene>
<evidence type="ECO:0000313" key="1">
    <source>
        <dbReference type="EMBL" id="OEV16492.1"/>
    </source>
</evidence>
<proteinExistence type="predicted"/>
<reference evidence="1 2" key="1">
    <citation type="journal article" date="2016" name="Front. Microbiol.">
        <title>Comparative Genomics Analysis of Streptomyces Species Reveals Their Adaptation to the Marine Environment and Their Diversity at the Genomic Level.</title>
        <authorList>
            <person name="Tian X."/>
            <person name="Zhang Z."/>
            <person name="Yang T."/>
            <person name="Chen M."/>
            <person name="Li J."/>
            <person name="Chen F."/>
            <person name="Yang J."/>
            <person name="Li W."/>
            <person name="Zhang B."/>
            <person name="Zhang Z."/>
            <person name="Wu J."/>
            <person name="Zhang C."/>
            <person name="Long L."/>
            <person name="Xiao J."/>
        </authorList>
    </citation>
    <scope>NUCLEOTIDE SEQUENCE [LARGE SCALE GENOMIC DNA]</scope>
    <source>
        <strain evidence="1 2">SCSIO M10372</strain>
    </source>
</reference>
<comment type="caution">
    <text evidence="1">The sequence shown here is derived from an EMBL/GenBank/DDBJ whole genome shotgun (WGS) entry which is preliminary data.</text>
</comment>
<protein>
    <submittedName>
        <fullName evidence="1">Uncharacterized protein</fullName>
    </submittedName>
</protein>
<dbReference type="Proteomes" id="UP000175971">
    <property type="component" value="Unassembled WGS sequence"/>
</dbReference>
<evidence type="ECO:0000313" key="2">
    <source>
        <dbReference type="Proteomes" id="UP000175971"/>
    </source>
</evidence>
<dbReference type="EMBL" id="LJGZ01000103">
    <property type="protein sequence ID" value="OEV16492.1"/>
    <property type="molecule type" value="Genomic_DNA"/>
</dbReference>
<dbReference type="AlphaFoldDB" id="A0A1E7LJU1"/>
<accession>A0A1E7LJU1</accession>
<name>A0A1E7LJU1_9ACTN</name>
<organism evidence="1 2">
    <name type="scientific">Streptomyces nanshensis</name>
    <dbReference type="NCBI Taxonomy" id="518642"/>
    <lineage>
        <taxon>Bacteria</taxon>
        <taxon>Bacillati</taxon>
        <taxon>Actinomycetota</taxon>
        <taxon>Actinomycetes</taxon>
        <taxon>Kitasatosporales</taxon>
        <taxon>Streptomycetaceae</taxon>
        <taxon>Streptomyces</taxon>
    </lineage>
</organism>
<keyword evidence="2" id="KW-1185">Reference proteome</keyword>
<sequence length="167" mass="18756">MPDMGLLRNARCAVGLHGGKWTLRPHDGDPCRHERRCDNSGCQWASTRTTHASTPWRFSEAGACDQERGCERCPYEEKREQHDAKYRTLYEINRTLGPKATVTSQTLAALSIFPPTGRLLGCFEILFCSRCHEIWPLSRTRHQFPTGSGGGPATARRCYRCGETALS</sequence>